<name>A0A2K2F9T6_9CLOT</name>
<feature type="transmembrane region" description="Helical" evidence="10">
    <location>
        <begin position="63"/>
        <end position="89"/>
    </location>
</feature>
<evidence type="ECO:0000256" key="4">
    <source>
        <dbReference type="ARBA" id="ARBA00022679"/>
    </source>
</evidence>
<dbReference type="Pfam" id="PF07730">
    <property type="entry name" value="HisKA_3"/>
    <property type="match status" value="1"/>
</dbReference>
<feature type="domain" description="Signal transduction histidine kinase subgroup 3 dimerisation and phosphoacceptor" evidence="11">
    <location>
        <begin position="185"/>
        <end position="251"/>
    </location>
</feature>
<evidence type="ECO:0000259" key="11">
    <source>
        <dbReference type="Pfam" id="PF07730"/>
    </source>
</evidence>
<keyword evidence="7" id="KW-0067">ATP-binding</keyword>
<evidence type="ECO:0000256" key="3">
    <source>
        <dbReference type="ARBA" id="ARBA00022553"/>
    </source>
</evidence>
<dbReference type="PANTHER" id="PTHR24421:SF10">
    <property type="entry name" value="NITRATE_NITRITE SENSOR PROTEIN NARQ"/>
    <property type="match status" value="1"/>
</dbReference>
<dbReference type="Gene3D" id="1.20.5.1930">
    <property type="match status" value="1"/>
</dbReference>
<keyword evidence="5" id="KW-0547">Nucleotide-binding</keyword>
<dbReference type="AlphaFoldDB" id="A0A2K2F9T6"/>
<organism evidence="12 13">
    <name type="scientific">Clostridium thermosuccinogenes</name>
    <dbReference type="NCBI Taxonomy" id="84032"/>
    <lineage>
        <taxon>Bacteria</taxon>
        <taxon>Bacillati</taxon>
        <taxon>Bacillota</taxon>
        <taxon>Clostridia</taxon>
        <taxon>Eubacteriales</taxon>
        <taxon>Clostridiaceae</taxon>
        <taxon>Clostridium</taxon>
    </lineage>
</organism>
<keyword evidence="3" id="KW-0597">Phosphoprotein</keyword>
<keyword evidence="13" id="KW-1185">Reference proteome</keyword>
<protein>
    <recommendedName>
        <fullName evidence="2">histidine kinase</fullName>
        <ecNumber evidence="2">2.7.13.3</ecNumber>
    </recommendedName>
</protein>
<dbReference type="InterPro" id="IPR036890">
    <property type="entry name" value="HATPase_C_sf"/>
</dbReference>
<dbReference type="GO" id="GO:0016020">
    <property type="term" value="C:membrane"/>
    <property type="evidence" value="ECO:0007669"/>
    <property type="project" value="InterPro"/>
</dbReference>
<dbReference type="KEGG" id="cthd:CDO33_03820"/>
<keyword evidence="10" id="KW-0812">Transmembrane</keyword>
<evidence type="ECO:0000256" key="5">
    <source>
        <dbReference type="ARBA" id="ARBA00022741"/>
    </source>
</evidence>
<dbReference type="EMBL" id="NIOJ01000046">
    <property type="protein sequence ID" value="PNT96650.1"/>
    <property type="molecule type" value="Genomic_DNA"/>
</dbReference>
<sequence>MAGHGRSKPMENWIIISKFGILLYCCIKYVESGMGNKAGVIFFILVHIILNMLYYVLKPAVLKLLMAFASTALLVYCFFNINMLFVLFIPMGIFDIIHITLNDMRLAAVALLPYLAMPSNIMAEYTLILLLGFALDIVAYKASDRIRQLSLQNDGLREKIDDLYREIDKTEEFQKQVKYLSQLEERNSIAQEIHDKVGHAISGSLIQLEAAMLLVDKDKERSKGIMRNVINILREGMENIRATLHNIKPPAEQLGINRLKSLLDEFTFNNGIRTSLTYSGNLGCITHMQWKAITDNTVEALTNAVKHSKCTAVSVRVDVLNKIIKAEVRDNGRGALNIKKGLGLKGIEERSGSIGGKVIIDGSKGFSIITILPIEGGSNGN</sequence>
<dbReference type="GO" id="GO:0005524">
    <property type="term" value="F:ATP binding"/>
    <property type="evidence" value="ECO:0007669"/>
    <property type="project" value="UniProtKB-KW"/>
</dbReference>
<evidence type="ECO:0000256" key="6">
    <source>
        <dbReference type="ARBA" id="ARBA00022777"/>
    </source>
</evidence>
<evidence type="ECO:0000256" key="9">
    <source>
        <dbReference type="SAM" id="Coils"/>
    </source>
</evidence>
<dbReference type="CDD" id="cd16917">
    <property type="entry name" value="HATPase_UhpB-NarQ-NarX-like"/>
    <property type="match status" value="1"/>
</dbReference>
<reference evidence="12 13" key="1">
    <citation type="submission" date="2017-06" db="EMBL/GenBank/DDBJ databases">
        <title>Investigating the central metabolism of Clostridium thermosuccinogenes.</title>
        <authorList>
            <person name="Koendjbiharie J.G."/>
            <person name="van Kranenburg R."/>
        </authorList>
    </citation>
    <scope>NUCLEOTIDE SEQUENCE [LARGE SCALE GENOMIC DNA]</scope>
    <source>
        <strain evidence="12 13">DSM 5806</strain>
    </source>
</reference>
<keyword evidence="9" id="KW-0175">Coiled coil</keyword>
<evidence type="ECO:0000256" key="8">
    <source>
        <dbReference type="ARBA" id="ARBA00023012"/>
    </source>
</evidence>
<keyword evidence="10" id="KW-1133">Transmembrane helix</keyword>
<dbReference type="Proteomes" id="UP000236151">
    <property type="component" value="Unassembled WGS sequence"/>
</dbReference>
<dbReference type="EC" id="2.7.13.3" evidence="2"/>
<dbReference type="Gene3D" id="3.30.565.10">
    <property type="entry name" value="Histidine kinase-like ATPase, C-terminal domain"/>
    <property type="match status" value="1"/>
</dbReference>
<dbReference type="SUPFAM" id="SSF55874">
    <property type="entry name" value="ATPase domain of HSP90 chaperone/DNA topoisomerase II/histidine kinase"/>
    <property type="match status" value="1"/>
</dbReference>
<evidence type="ECO:0000256" key="10">
    <source>
        <dbReference type="SAM" id="Phobius"/>
    </source>
</evidence>
<keyword evidence="8" id="KW-0902">Two-component regulatory system</keyword>
<evidence type="ECO:0000256" key="2">
    <source>
        <dbReference type="ARBA" id="ARBA00012438"/>
    </source>
</evidence>
<comment type="catalytic activity">
    <reaction evidence="1">
        <text>ATP + protein L-histidine = ADP + protein N-phospho-L-histidine.</text>
        <dbReference type="EC" id="2.7.13.3"/>
    </reaction>
</comment>
<feature type="transmembrane region" description="Helical" evidence="10">
    <location>
        <begin position="38"/>
        <end position="57"/>
    </location>
</feature>
<feature type="coiled-coil region" evidence="9">
    <location>
        <begin position="146"/>
        <end position="173"/>
    </location>
</feature>
<proteinExistence type="predicted"/>
<gene>
    <name evidence="12" type="ORF">CDQ84_14830</name>
</gene>
<keyword evidence="4" id="KW-0808">Transferase</keyword>
<dbReference type="InterPro" id="IPR050482">
    <property type="entry name" value="Sensor_HK_TwoCompSys"/>
</dbReference>
<dbReference type="GO" id="GO:0000155">
    <property type="term" value="F:phosphorelay sensor kinase activity"/>
    <property type="evidence" value="ECO:0007669"/>
    <property type="project" value="InterPro"/>
</dbReference>
<accession>A0A2K2F9T6</accession>
<evidence type="ECO:0000256" key="1">
    <source>
        <dbReference type="ARBA" id="ARBA00000085"/>
    </source>
</evidence>
<evidence type="ECO:0000256" key="7">
    <source>
        <dbReference type="ARBA" id="ARBA00022840"/>
    </source>
</evidence>
<keyword evidence="10" id="KW-0472">Membrane</keyword>
<evidence type="ECO:0000313" key="12">
    <source>
        <dbReference type="EMBL" id="PNT96650.1"/>
    </source>
</evidence>
<dbReference type="GO" id="GO:0046983">
    <property type="term" value="F:protein dimerization activity"/>
    <property type="evidence" value="ECO:0007669"/>
    <property type="project" value="InterPro"/>
</dbReference>
<evidence type="ECO:0000313" key="13">
    <source>
        <dbReference type="Proteomes" id="UP000236151"/>
    </source>
</evidence>
<comment type="caution">
    <text evidence="12">The sequence shown here is derived from an EMBL/GenBank/DDBJ whole genome shotgun (WGS) entry which is preliminary data.</text>
</comment>
<keyword evidence="6" id="KW-0418">Kinase</keyword>
<dbReference type="PANTHER" id="PTHR24421">
    <property type="entry name" value="NITRATE/NITRITE SENSOR PROTEIN NARX-RELATED"/>
    <property type="match status" value="1"/>
</dbReference>
<dbReference type="InterPro" id="IPR011712">
    <property type="entry name" value="Sig_transdc_His_kin_sub3_dim/P"/>
</dbReference>